<gene>
    <name evidence="4" type="ORF">DFP97_112208</name>
</gene>
<dbReference type="Pfam" id="PF07833">
    <property type="entry name" value="Cu_amine_oxidN1"/>
    <property type="match status" value="1"/>
</dbReference>
<feature type="region of interest" description="Disordered" evidence="1">
    <location>
        <begin position="191"/>
        <end position="211"/>
    </location>
</feature>
<evidence type="ECO:0000259" key="3">
    <source>
        <dbReference type="Pfam" id="PF07833"/>
    </source>
</evidence>
<evidence type="ECO:0000313" key="4">
    <source>
        <dbReference type="EMBL" id="RCW44342.1"/>
    </source>
</evidence>
<feature type="compositionally biased region" description="Low complexity" evidence="1">
    <location>
        <begin position="191"/>
        <end position="208"/>
    </location>
</feature>
<dbReference type="Gene3D" id="3.30.457.10">
    <property type="entry name" value="Copper amine oxidase-like, N-terminal domain"/>
    <property type="match status" value="1"/>
</dbReference>
<evidence type="ECO:0000256" key="2">
    <source>
        <dbReference type="SAM" id="SignalP"/>
    </source>
</evidence>
<name>A0A368VXQ9_9BACL</name>
<keyword evidence="5" id="KW-1185">Reference proteome</keyword>
<comment type="caution">
    <text evidence="4">The sequence shown here is derived from an EMBL/GenBank/DDBJ whole genome shotgun (WGS) entry which is preliminary data.</text>
</comment>
<dbReference type="EMBL" id="QPJD01000012">
    <property type="protein sequence ID" value="RCW44342.1"/>
    <property type="molecule type" value="Genomic_DNA"/>
</dbReference>
<feature type="chain" id="PRO_5039453539" evidence="2">
    <location>
        <begin position="23"/>
        <end position="797"/>
    </location>
</feature>
<organism evidence="4 5">
    <name type="scientific">Paenibacillus prosopidis</name>
    <dbReference type="NCBI Taxonomy" id="630520"/>
    <lineage>
        <taxon>Bacteria</taxon>
        <taxon>Bacillati</taxon>
        <taxon>Bacillota</taxon>
        <taxon>Bacilli</taxon>
        <taxon>Bacillales</taxon>
        <taxon>Paenibacillaceae</taxon>
        <taxon>Paenibacillus</taxon>
    </lineage>
</organism>
<feature type="domain" description="Copper amine oxidase-like N-terminal" evidence="3">
    <location>
        <begin position="39"/>
        <end position="148"/>
    </location>
</feature>
<evidence type="ECO:0000256" key="1">
    <source>
        <dbReference type="SAM" id="MobiDB-lite"/>
    </source>
</evidence>
<evidence type="ECO:0000313" key="5">
    <source>
        <dbReference type="Proteomes" id="UP000252415"/>
    </source>
</evidence>
<keyword evidence="2" id="KW-0732">Signal</keyword>
<protein>
    <submittedName>
        <fullName evidence="4">Copper amine oxidase-like protein</fullName>
    </submittedName>
</protein>
<dbReference type="AlphaFoldDB" id="A0A368VXQ9"/>
<dbReference type="Proteomes" id="UP000252415">
    <property type="component" value="Unassembled WGS sequence"/>
</dbReference>
<feature type="signal peptide" evidence="2">
    <location>
        <begin position="1"/>
        <end position="22"/>
    </location>
</feature>
<dbReference type="Pfam" id="PF09826">
    <property type="entry name" value="Beta_propel"/>
    <property type="match status" value="1"/>
</dbReference>
<reference evidence="4 5" key="1">
    <citation type="submission" date="2018-07" db="EMBL/GenBank/DDBJ databases">
        <title>Genomic Encyclopedia of Type Strains, Phase III (KMG-III): the genomes of soil and plant-associated and newly described type strains.</title>
        <authorList>
            <person name="Whitman W."/>
        </authorList>
    </citation>
    <scope>NUCLEOTIDE SEQUENCE [LARGE SCALE GENOMIC DNA]</scope>
    <source>
        <strain evidence="4 5">CECT 7506</strain>
    </source>
</reference>
<dbReference type="InterPro" id="IPR019198">
    <property type="entry name" value="Beta_propeller_containing"/>
</dbReference>
<sequence length="797" mass="86420">MRKKAAIALLLAVLLLISPAGGGVFNNGAAAQSDIQIVVRGAVLALSAPAFIESGKTIVPLREIAEALDAEVGYDAGAEGKQTVTLTRADRMASITIGSAQMTANSKPVHLDAPARLLGGVTMVPLRALSEALGAVVAWDSVKRIVTIDDPAELPTIGSADKLREIMESAFALGINNAMDGVAKTEVAATADSSEAAAPTSSAPSNEADYSNTNVQVEGVDEADWAKTDGHFIYQLSGSRVLITDIADPAKPKLVAKLEYAQKNSFYPQELYVDDKQLVVIGQRHVSLPYDAPASGGDQTVSSEGSADIAASSDAKRGIGMPFPSRTMVKTFIYELNAAGQPKLVRETEQEGSYISSRKIASALYIVTNKYNYTYAIYEKGDSGGDKASTDLARSFEPVYSDSAASKEMMSLPLDKIRYFPESPDTSMLLVGALDLDASEQPLQVSGYLGSGQTIYASEKHLYVAIPKYVATGDTYRQETQIHKFRLDQGRVVYIGAGLVPGAILNQFSMDEHDGFFRIAVTKGDMWASGEASSTNNLYVLDEKLSTIDKLEGLAPGERIYSVRFMGSRAYMVTFRNVDPLFAIDLRNPAKPAVLGQLKIPGYSDYLHPYDENHIIGFGKETIELPSKGMSTDETMAFYQGMKIALFDVSDVSHPKEKFKEVIGDRGTHSALLYDHKALLFSKDKGLLAFPVEVMEIKNKEKLDSNNIPAYGEFAYQGAYVYHVDLQKGFTLRGKITHLTADDLAKSGQYGFDYTKSVRRILYAGNTLYTLSEHMLKANDLSSLKERGALKYPAQPL</sequence>
<proteinExistence type="predicted"/>
<accession>A0A368VXQ9</accession>
<dbReference type="InterPro" id="IPR036582">
    <property type="entry name" value="Mao_N_sf"/>
</dbReference>
<dbReference type="SUPFAM" id="SSF55383">
    <property type="entry name" value="Copper amine oxidase, domain N"/>
    <property type="match status" value="2"/>
</dbReference>
<dbReference type="InterPro" id="IPR012854">
    <property type="entry name" value="Cu_amine_oxidase-like_N"/>
</dbReference>